<dbReference type="GO" id="GO:0000981">
    <property type="term" value="F:DNA-binding transcription factor activity, RNA polymerase II-specific"/>
    <property type="evidence" value="ECO:0007669"/>
    <property type="project" value="TreeGrafter"/>
</dbReference>
<dbReference type="Gene3D" id="3.30.160.60">
    <property type="entry name" value="Classic Zinc Finger"/>
    <property type="match status" value="2"/>
</dbReference>
<dbReference type="SMART" id="SM00355">
    <property type="entry name" value="ZnF_C2H2"/>
    <property type="match status" value="2"/>
</dbReference>
<evidence type="ECO:0000256" key="5">
    <source>
        <dbReference type="PROSITE-ProRule" id="PRU00042"/>
    </source>
</evidence>
<dbReference type="GO" id="GO:0000978">
    <property type="term" value="F:RNA polymerase II cis-regulatory region sequence-specific DNA binding"/>
    <property type="evidence" value="ECO:0007669"/>
    <property type="project" value="TreeGrafter"/>
</dbReference>
<feature type="region of interest" description="Disordered" evidence="6">
    <location>
        <begin position="185"/>
        <end position="225"/>
    </location>
</feature>
<feature type="domain" description="C2H2-type" evidence="7">
    <location>
        <begin position="62"/>
        <end position="89"/>
    </location>
</feature>
<sequence length="363" mass="42019">MPSWGFKDESKPESIIEPASNMDRNSPDEDSADLEDYMKRGRPRAELITSLIFKGAVSHSGIRCHVCNRVFPREKSLQAHMRTHTGERPYLCDYPGCNKSFCQSGQLKTHQRLHTGEKPFLCTGEGCLMRFTHANRHCPDHPHASLQRISAKIAVEDLEKMRDAEANCDIRDWLDRQIGIRQDRGSYRSRLQKRFRPNPSENSNSPEPSLDDSNTSPEPSIDTQIYPQAYPHPVYLYHNNNNTEFSTKDYTQKDYSPPMENPHIMKDTYRYQQMEENYYNLQHSYDPYNGYSMFNGVQPIEDCNAHQPISDFVTYQPVMDTDYGLHVPEEEIKCEPRELTLSEQTDKWISALALVELSHGMES</sequence>
<name>A0A6J8B318_MYTCO</name>
<feature type="domain" description="C2H2-type" evidence="7">
    <location>
        <begin position="90"/>
        <end position="119"/>
    </location>
</feature>
<dbReference type="Proteomes" id="UP000507470">
    <property type="component" value="Unassembled WGS sequence"/>
</dbReference>
<organism evidence="8 9">
    <name type="scientific">Mytilus coruscus</name>
    <name type="common">Sea mussel</name>
    <dbReference type="NCBI Taxonomy" id="42192"/>
    <lineage>
        <taxon>Eukaryota</taxon>
        <taxon>Metazoa</taxon>
        <taxon>Spiralia</taxon>
        <taxon>Lophotrochozoa</taxon>
        <taxon>Mollusca</taxon>
        <taxon>Bivalvia</taxon>
        <taxon>Autobranchia</taxon>
        <taxon>Pteriomorphia</taxon>
        <taxon>Mytilida</taxon>
        <taxon>Mytiloidea</taxon>
        <taxon>Mytilidae</taxon>
        <taxon>Mytilinae</taxon>
        <taxon>Mytilus</taxon>
    </lineage>
</organism>
<dbReference type="SUPFAM" id="SSF57667">
    <property type="entry name" value="beta-beta-alpha zinc fingers"/>
    <property type="match status" value="1"/>
</dbReference>
<feature type="compositionally biased region" description="Polar residues" evidence="6">
    <location>
        <begin position="211"/>
        <end position="225"/>
    </location>
</feature>
<gene>
    <name evidence="8" type="ORF">MCOR_14053</name>
</gene>
<dbReference type="AlphaFoldDB" id="A0A6J8B318"/>
<dbReference type="PANTHER" id="PTHR14003:SF26">
    <property type="entry name" value="ZINC FINGER PROTEIN 367"/>
    <property type="match status" value="1"/>
</dbReference>
<dbReference type="FunFam" id="3.30.160.60:FF:000474">
    <property type="entry name" value="zinc finger protein 367"/>
    <property type="match status" value="1"/>
</dbReference>
<evidence type="ECO:0000256" key="1">
    <source>
        <dbReference type="ARBA" id="ARBA00022723"/>
    </source>
</evidence>
<feature type="region of interest" description="Disordered" evidence="6">
    <location>
        <begin position="1"/>
        <end position="34"/>
    </location>
</feature>
<evidence type="ECO:0000259" key="7">
    <source>
        <dbReference type="PROSITE" id="PS50157"/>
    </source>
</evidence>
<dbReference type="GO" id="GO:0000785">
    <property type="term" value="C:chromatin"/>
    <property type="evidence" value="ECO:0007669"/>
    <property type="project" value="TreeGrafter"/>
</dbReference>
<dbReference type="PROSITE" id="PS00028">
    <property type="entry name" value="ZINC_FINGER_C2H2_1"/>
    <property type="match status" value="2"/>
</dbReference>
<evidence type="ECO:0000256" key="6">
    <source>
        <dbReference type="SAM" id="MobiDB-lite"/>
    </source>
</evidence>
<dbReference type="InterPro" id="IPR036236">
    <property type="entry name" value="Znf_C2H2_sf"/>
</dbReference>
<accession>A0A6J8B318</accession>
<dbReference type="Pfam" id="PF00096">
    <property type="entry name" value="zf-C2H2"/>
    <property type="match status" value="1"/>
</dbReference>
<keyword evidence="1" id="KW-0479">Metal-binding</keyword>
<dbReference type="Pfam" id="PF13912">
    <property type="entry name" value="zf-C2H2_6"/>
    <property type="match status" value="1"/>
</dbReference>
<keyword evidence="2" id="KW-0677">Repeat</keyword>
<proteinExistence type="predicted"/>
<dbReference type="OrthoDB" id="3437960at2759"/>
<evidence type="ECO:0000256" key="3">
    <source>
        <dbReference type="ARBA" id="ARBA00022771"/>
    </source>
</evidence>
<dbReference type="PANTHER" id="PTHR14003">
    <property type="entry name" value="TRANSCRIPTIONAL REPRESSOR PROTEIN YY"/>
    <property type="match status" value="1"/>
</dbReference>
<evidence type="ECO:0000313" key="8">
    <source>
        <dbReference type="EMBL" id="CAC5377780.1"/>
    </source>
</evidence>
<reference evidence="8 9" key="1">
    <citation type="submission" date="2020-06" db="EMBL/GenBank/DDBJ databases">
        <authorList>
            <person name="Li R."/>
            <person name="Bekaert M."/>
        </authorList>
    </citation>
    <scope>NUCLEOTIDE SEQUENCE [LARGE SCALE GENOMIC DNA]</scope>
    <source>
        <strain evidence="9">wild</strain>
    </source>
</reference>
<dbReference type="GO" id="GO:0008270">
    <property type="term" value="F:zinc ion binding"/>
    <property type="evidence" value="ECO:0007669"/>
    <property type="project" value="UniProtKB-KW"/>
</dbReference>
<dbReference type="PROSITE" id="PS50157">
    <property type="entry name" value="ZINC_FINGER_C2H2_2"/>
    <property type="match status" value="2"/>
</dbReference>
<dbReference type="EMBL" id="CACVKT020002384">
    <property type="protein sequence ID" value="CAC5377780.1"/>
    <property type="molecule type" value="Genomic_DNA"/>
</dbReference>
<dbReference type="GO" id="GO:0005667">
    <property type="term" value="C:transcription regulator complex"/>
    <property type="evidence" value="ECO:0007669"/>
    <property type="project" value="TreeGrafter"/>
</dbReference>
<keyword evidence="3 5" id="KW-0863">Zinc-finger</keyword>
<evidence type="ECO:0000256" key="2">
    <source>
        <dbReference type="ARBA" id="ARBA00022737"/>
    </source>
</evidence>
<keyword evidence="4" id="KW-0862">Zinc</keyword>
<feature type="compositionally biased region" description="Low complexity" evidence="6">
    <location>
        <begin position="197"/>
        <end position="208"/>
    </location>
</feature>
<feature type="compositionally biased region" description="Basic and acidic residues" evidence="6">
    <location>
        <begin position="1"/>
        <end position="14"/>
    </location>
</feature>
<evidence type="ECO:0000256" key="4">
    <source>
        <dbReference type="ARBA" id="ARBA00022833"/>
    </source>
</evidence>
<dbReference type="InterPro" id="IPR013087">
    <property type="entry name" value="Znf_C2H2_type"/>
</dbReference>
<dbReference type="GO" id="GO:0031519">
    <property type="term" value="C:PcG protein complex"/>
    <property type="evidence" value="ECO:0007669"/>
    <property type="project" value="TreeGrafter"/>
</dbReference>
<evidence type="ECO:0000313" key="9">
    <source>
        <dbReference type="Proteomes" id="UP000507470"/>
    </source>
</evidence>
<protein>
    <submittedName>
        <fullName evidence="8">Zinc finger protein 367</fullName>
    </submittedName>
</protein>
<keyword evidence="9" id="KW-1185">Reference proteome</keyword>